<accession>A0A4Q1D548</accession>
<gene>
    <name evidence="4" type="ORF">ESB13_16295</name>
</gene>
<dbReference type="EMBL" id="SDHZ01000002">
    <property type="protein sequence ID" value="RXK83642.1"/>
    <property type="molecule type" value="Genomic_DNA"/>
</dbReference>
<name>A0A4Q1D548_9BACT</name>
<dbReference type="GO" id="GO:0016788">
    <property type="term" value="F:hydrolase activity, acting on ester bonds"/>
    <property type="evidence" value="ECO:0007669"/>
    <property type="project" value="UniProtKB-ARBA"/>
</dbReference>
<dbReference type="PANTHER" id="PTHR43695">
    <property type="entry name" value="PUTATIVE (AFU_ORTHOLOGUE AFUA_2G17250)-RELATED"/>
    <property type="match status" value="1"/>
</dbReference>
<dbReference type="PANTHER" id="PTHR43695:SF1">
    <property type="entry name" value="RHAMNOGALACTURONAN ACETYLESTERASE"/>
    <property type="match status" value="1"/>
</dbReference>
<evidence type="ECO:0000313" key="4">
    <source>
        <dbReference type="EMBL" id="RXK83642.1"/>
    </source>
</evidence>
<protein>
    <submittedName>
        <fullName evidence="4">Rhamnogalacturonan acetylesterase</fullName>
    </submittedName>
</protein>
<dbReference type="InterPro" id="IPR036514">
    <property type="entry name" value="SGNH_hydro_sf"/>
</dbReference>
<evidence type="ECO:0000256" key="2">
    <source>
        <dbReference type="ARBA" id="ARBA00022801"/>
    </source>
</evidence>
<dbReference type="SUPFAM" id="SSF52266">
    <property type="entry name" value="SGNH hydrolase"/>
    <property type="match status" value="1"/>
</dbReference>
<evidence type="ECO:0000313" key="5">
    <source>
        <dbReference type="Proteomes" id="UP000290545"/>
    </source>
</evidence>
<feature type="domain" description="SGNH hydrolase-type esterase" evidence="3">
    <location>
        <begin position="43"/>
        <end position="245"/>
    </location>
</feature>
<dbReference type="Pfam" id="PF13472">
    <property type="entry name" value="Lipase_GDSL_2"/>
    <property type="match status" value="1"/>
</dbReference>
<dbReference type="Gene3D" id="3.40.50.1110">
    <property type="entry name" value="SGNH hydrolase"/>
    <property type="match status" value="1"/>
</dbReference>
<evidence type="ECO:0000256" key="1">
    <source>
        <dbReference type="ARBA" id="ARBA00008668"/>
    </source>
</evidence>
<keyword evidence="2" id="KW-0378">Hydrolase</keyword>
<comment type="similarity">
    <text evidence="1">Belongs to the 'GDSL' lipolytic enzyme family.</text>
</comment>
<dbReference type="InterPro" id="IPR013830">
    <property type="entry name" value="SGNH_hydro"/>
</dbReference>
<dbReference type="CDD" id="cd01821">
    <property type="entry name" value="Rhamnogalacturan_acetylesterase_like"/>
    <property type="match status" value="1"/>
</dbReference>
<comment type="caution">
    <text evidence="4">The sequence shown here is derived from an EMBL/GenBank/DDBJ whole genome shotgun (WGS) entry which is preliminary data.</text>
</comment>
<sequence length="270" mass="30264">MKLGNVTLLCRYKWHMNRLLIVLPLLLLLSAFIIDSKRPVIYVVGDSTVQNSDGNGTNEYWGWGTLLKAHLDTTRISLHNHAKAGTSTRTFMSDGRWDKVLAQLKPGDFVLIQFGHNDQAAINDSARAKGTLKGIGEDTVHIFNLKTRQPEIVHTYGWYLNKYIKEAKEKGAIPIVCSLVPRNKWKGDKVDREIEYVNWAEEVTKASGTFFINLNQLIVNQWEQQGKDAIKKFFPVDGTHTNLAGATENANAVAEGLAALKDCPLKGYLK</sequence>
<reference evidence="4 5" key="1">
    <citation type="submission" date="2019-01" db="EMBL/GenBank/DDBJ databases">
        <title>Filimonas sp. strain TTM-71.</title>
        <authorList>
            <person name="Chen W.-M."/>
        </authorList>
    </citation>
    <scope>NUCLEOTIDE SEQUENCE [LARGE SCALE GENOMIC DNA]</scope>
    <source>
        <strain evidence="4 5">TTM-71</strain>
    </source>
</reference>
<keyword evidence="5" id="KW-1185">Reference proteome</keyword>
<proteinExistence type="inferred from homology"/>
<evidence type="ECO:0000259" key="3">
    <source>
        <dbReference type="Pfam" id="PF13472"/>
    </source>
</evidence>
<dbReference type="AlphaFoldDB" id="A0A4Q1D548"/>
<organism evidence="4 5">
    <name type="scientific">Filimonas effusa</name>
    <dbReference type="NCBI Taxonomy" id="2508721"/>
    <lineage>
        <taxon>Bacteria</taxon>
        <taxon>Pseudomonadati</taxon>
        <taxon>Bacteroidota</taxon>
        <taxon>Chitinophagia</taxon>
        <taxon>Chitinophagales</taxon>
        <taxon>Chitinophagaceae</taxon>
        <taxon>Filimonas</taxon>
    </lineage>
</organism>
<dbReference type="OrthoDB" id="9807041at2"/>
<dbReference type="InterPro" id="IPR037459">
    <property type="entry name" value="RhgT-like"/>
</dbReference>
<dbReference type="Proteomes" id="UP000290545">
    <property type="component" value="Unassembled WGS sequence"/>
</dbReference>